<dbReference type="Gene3D" id="3.40.50.2000">
    <property type="entry name" value="Glycogen Phosphorylase B"/>
    <property type="match status" value="3"/>
</dbReference>
<dbReference type="InterPro" id="IPR050481">
    <property type="entry name" value="UDP-glycosyltransf_plant"/>
</dbReference>
<name>A0AAV9CSY0_ACOCL</name>
<dbReference type="Proteomes" id="UP001180020">
    <property type="component" value="Unassembled WGS sequence"/>
</dbReference>
<reference evidence="1" key="2">
    <citation type="submission" date="2023-06" db="EMBL/GenBank/DDBJ databases">
        <authorList>
            <person name="Ma L."/>
            <person name="Liu K.-W."/>
            <person name="Li Z."/>
            <person name="Hsiao Y.-Y."/>
            <person name="Qi Y."/>
            <person name="Fu T."/>
            <person name="Tang G."/>
            <person name="Zhang D."/>
            <person name="Sun W.-H."/>
            <person name="Liu D.-K."/>
            <person name="Li Y."/>
            <person name="Chen G.-Z."/>
            <person name="Liu X.-D."/>
            <person name="Liao X.-Y."/>
            <person name="Jiang Y.-T."/>
            <person name="Yu X."/>
            <person name="Hao Y."/>
            <person name="Huang J."/>
            <person name="Zhao X.-W."/>
            <person name="Ke S."/>
            <person name="Chen Y.-Y."/>
            <person name="Wu W.-L."/>
            <person name="Hsu J.-L."/>
            <person name="Lin Y.-F."/>
            <person name="Huang M.-D."/>
            <person name="Li C.-Y."/>
            <person name="Huang L."/>
            <person name="Wang Z.-W."/>
            <person name="Zhao X."/>
            <person name="Zhong W.-Y."/>
            <person name="Peng D.-H."/>
            <person name="Ahmad S."/>
            <person name="Lan S."/>
            <person name="Zhang J.-S."/>
            <person name="Tsai W.-C."/>
            <person name="Van De Peer Y."/>
            <person name="Liu Z.-J."/>
        </authorList>
    </citation>
    <scope>NUCLEOTIDE SEQUENCE</scope>
    <source>
        <strain evidence="1">CP</strain>
        <tissue evidence="1">Leaves</tissue>
    </source>
</reference>
<dbReference type="PANTHER" id="PTHR48049">
    <property type="entry name" value="GLYCOSYLTRANSFERASE"/>
    <property type="match status" value="1"/>
</dbReference>
<comment type="caution">
    <text evidence="1">The sequence shown here is derived from an EMBL/GenBank/DDBJ whole genome shotgun (WGS) entry which is preliminary data.</text>
</comment>
<sequence length="247" mass="27995">MEDERSLHIVMFPWLAFGHMIPFLELSKALAKRAEATSDLPLESVEYLKRAYDELKTPITTLVSARRPDWIIHDFASYWLPDVASELGVPCAYFSTFPAAVLAVWEPCLKLLSRCAPPEEILERLTSPPELADFPTKACPALRLGTSIRRCRALLVRGCLEFESDWFSLLAKLYETRIIPVGPLTPSVEEDPTREDDPTVFEWLDKQPPKSVVYVAFGSEAHPSREQARELALGLEASRLSFFWVTK</sequence>
<reference evidence="1" key="1">
    <citation type="journal article" date="2023" name="Nat. Commun.">
        <title>Diploid and tetraploid genomes of Acorus and the evolution of monocots.</title>
        <authorList>
            <person name="Ma L."/>
            <person name="Liu K.W."/>
            <person name="Li Z."/>
            <person name="Hsiao Y.Y."/>
            <person name="Qi Y."/>
            <person name="Fu T."/>
            <person name="Tang G.D."/>
            <person name="Zhang D."/>
            <person name="Sun W.H."/>
            <person name="Liu D.K."/>
            <person name="Li Y."/>
            <person name="Chen G.Z."/>
            <person name="Liu X.D."/>
            <person name="Liao X.Y."/>
            <person name="Jiang Y.T."/>
            <person name="Yu X."/>
            <person name="Hao Y."/>
            <person name="Huang J."/>
            <person name="Zhao X.W."/>
            <person name="Ke S."/>
            <person name="Chen Y.Y."/>
            <person name="Wu W.L."/>
            <person name="Hsu J.L."/>
            <person name="Lin Y.F."/>
            <person name="Huang M.D."/>
            <person name="Li C.Y."/>
            <person name="Huang L."/>
            <person name="Wang Z.W."/>
            <person name="Zhao X."/>
            <person name="Zhong W.Y."/>
            <person name="Peng D.H."/>
            <person name="Ahmad S."/>
            <person name="Lan S."/>
            <person name="Zhang J.S."/>
            <person name="Tsai W.C."/>
            <person name="Van de Peer Y."/>
            <person name="Liu Z.J."/>
        </authorList>
    </citation>
    <scope>NUCLEOTIDE SEQUENCE</scope>
    <source>
        <strain evidence="1">CP</strain>
    </source>
</reference>
<dbReference type="EMBL" id="JAUJYO010000017">
    <property type="protein sequence ID" value="KAK1291601.1"/>
    <property type="molecule type" value="Genomic_DNA"/>
</dbReference>
<dbReference type="GO" id="GO:0035251">
    <property type="term" value="F:UDP-glucosyltransferase activity"/>
    <property type="evidence" value="ECO:0007669"/>
    <property type="project" value="InterPro"/>
</dbReference>
<organism evidence="1 2">
    <name type="scientific">Acorus calamus</name>
    <name type="common">Sweet flag</name>
    <dbReference type="NCBI Taxonomy" id="4465"/>
    <lineage>
        <taxon>Eukaryota</taxon>
        <taxon>Viridiplantae</taxon>
        <taxon>Streptophyta</taxon>
        <taxon>Embryophyta</taxon>
        <taxon>Tracheophyta</taxon>
        <taxon>Spermatophyta</taxon>
        <taxon>Magnoliopsida</taxon>
        <taxon>Liliopsida</taxon>
        <taxon>Acoraceae</taxon>
        <taxon>Acorus</taxon>
    </lineage>
</organism>
<dbReference type="SUPFAM" id="SSF53756">
    <property type="entry name" value="UDP-Glycosyltransferase/glycogen phosphorylase"/>
    <property type="match status" value="1"/>
</dbReference>
<keyword evidence="2" id="KW-1185">Reference proteome</keyword>
<gene>
    <name evidence="1" type="primary">UGT91A1</name>
    <name evidence="1" type="ORF">QJS10_CPB17g02495</name>
</gene>
<protein>
    <submittedName>
        <fullName evidence="1">UDP-glycosyltransferase 91A1</fullName>
    </submittedName>
</protein>
<evidence type="ECO:0000313" key="1">
    <source>
        <dbReference type="EMBL" id="KAK1291601.1"/>
    </source>
</evidence>
<dbReference type="PANTHER" id="PTHR48049:SF60">
    <property type="entry name" value="UDP-GLYCOSYLTRANSFERASE 91B1"/>
    <property type="match status" value="1"/>
</dbReference>
<evidence type="ECO:0000313" key="2">
    <source>
        <dbReference type="Proteomes" id="UP001180020"/>
    </source>
</evidence>
<proteinExistence type="predicted"/>
<dbReference type="AlphaFoldDB" id="A0AAV9CSY0"/>
<accession>A0AAV9CSY0</accession>